<dbReference type="InterPro" id="IPR008947">
    <property type="entry name" value="PLipase_C/P1_nuclease_dom_sf"/>
</dbReference>
<dbReference type="SUPFAM" id="SSF48537">
    <property type="entry name" value="Phospholipase C/P1 nuclease"/>
    <property type="match status" value="1"/>
</dbReference>
<dbReference type="OrthoDB" id="2878022at2"/>
<comment type="caution">
    <text evidence="2">The sequence shown here is derived from an EMBL/GenBank/DDBJ whole genome shotgun (WGS) entry which is preliminary data.</text>
</comment>
<sequence>MIIKTHMLIGKNAYQNIQEEYNIQLNKKYFMYGNIKPDITYTLSNKSHRLQDSLDFVLKEIDKLIMNDEKNIETFSMNLGVINHFLSDFFCAPHYYKGSYFKNIVKHLRYEFKLNEKFKEMTKKNELSIKALDITGNLYPNIVTTIHSLETEYQKASVNIENDIKFAITLCTQINRQILNQIIIKNQKVAA</sequence>
<accession>A0A4R3MNN3</accession>
<gene>
    <name evidence="2" type="ORF">EDC18_104140</name>
</gene>
<dbReference type="Pfam" id="PF00882">
    <property type="entry name" value="Zn_dep_PLPC"/>
    <property type="match status" value="1"/>
</dbReference>
<dbReference type="EMBL" id="SMAL01000004">
    <property type="protein sequence ID" value="TCT14990.1"/>
    <property type="molecule type" value="Genomic_DNA"/>
</dbReference>
<dbReference type="Proteomes" id="UP000294902">
    <property type="component" value="Unassembled WGS sequence"/>
</dbReference>
<keyword evidence="3" id="KW-1185">Reference proteome</keyword>
<proteinExistence type="predicted"/>
<dbReference type="RefSeq" id="WP_132251880.1">
    <property type="nucleotide sequence ID" value="NZ_SMAL01000004.1"/>
</dbReference>
<dbReference type="InterPro" id="IPR029002">
    <property type="entry name" value="PLPC/GPLD1"/>
</dbReference>
<organism evidence="2 3">
    <name type="scientific">Natranaerovirga pectinivora</name>
    <dbReference type="NCBI Taxonomy" id="682400"/>
    <lineage>
        <taxon>Bacteria</taxon>
        <taxon>Bacillati</taxon>
        <taxon>Bacillota</taxon>
        <taxon>Clostridia</taxon>
        <taxon>Lachnospirales</taxon>
        <taxon>Natranaerovirgaceae</taxon>
        <taxon>Natranaerovirga</taxon>
    </lineage>
</organism>
<feature type="domain" description="Phospholipase C/D" evidence="1">
    <location>
        <begin position="5"/>
        <end position="138"/>
    </location>
</feature>
<evidence type="ECO:0000259" key="1">
    <source>
        <dbReference type="Pfam" id="PF00882"/>
    </source>
</evidence>
<name>A0A4R3MNN3_9FIRM</name>
<reference evidence="2 3" key="1">
    <citation type="submission" date="2019-03" db="EMBL/GenBank/DDBJ databases">
        <title>Genomic Encyclopedia of Type Strains, Phase IV (KMG-IV): sequencing the most valuable type-strain genomes for metagenomic binning, comparative biology and taxonomic classification.</title>
        <authorList>
            <person name="Goeker M."/>
        </authorList>
    </citation>
    <scope>NUCLEOTIDE SEQUENCE [LARGE SCALE GENOMIC DNA]</scope>
    <source>
        <strain evidence="2 3">DSM 24629</strain>
    </source>
</reference>
<dbReference type="AlphaFoldDB" id="A0A4R3MNN3"/>
<evidence type="ECO:0000313" key="2">
    <source>
        <dbReference type="EMBL" id="TCT14990.1"/>
    </source>
</evidence>
<evidence type="ECO:0000313" key="3">
    <source>
        <dbReference type="Proteomes" id="UP000294902"/>
    </source>
</evidence>
<protein>
    <submittedName>
        <fullName evidence="2">Zinc dependent phospholipase C</fullName>
    </submittedName>
</protein>
<dbReference type="GO" id="GO:0016788">
    <property type="term" value="F:hydrolase activity, acting on ester bonds"/>
    <property type="evidence" value="ECO:0007669"/>
    <property type="project" value="InterPro"/>
</dbReference>